<keyword evidence="2" id="KW-1133">Transmembrane helix</keyword>
<keyword evidence="2" id="KW-0472">Membrane</keyword>
<dbReference type="Proteomes" id="UP001500571">
    <property type="component" value="Unassembled WGS sequence"/>
</dbReference>
<gene>
    <name evidence="3" type="ORF">GCM10009798_38820</name>
</gene>
<protein>
    <submittedName>
        <fullName evidence="3">Uncharacterized protein</fullName>
    </submittedName>
</protein>
<dbReference type="EMBL" id="BAAAPB010000005">
    <property type="protein sequence ID" value="GAA1973830.1"/>
    <property type="molecule type" value="Genomic_DNA"/>
</dbReference>
<evidence type="ECO:0000313" key="3">
    <source>
        <dbReference type="EMBL" id="GAA1973830.1"/>
    </source>
</evidence>
<accession>A0ABP5D5R2</accession>
<feature type="compositionally biased region" description="Basic and acidic residues" evidence="1">
    <location>
        <begin position="161"/>
        <end position="178"/>
    </location>
</feature>
<proteinExistence type="predicted"/>
<reference evidence="4" key="1">
    <citation type="journal article" date="2019" name="Int. J. Syst. Evol. Microbiol.">
        <title>The Global Catalogue of Microorganisms (GCM) 10K type strain sequencing project: providing services to taxonomists for standard genome sequencing and annotation.</title>
        <authorList>
            <consortium name="The Broad Institute Genomics Platform"/>
            <consortium name="The Broad Institute Genome Sequencing Center for Infectious Disease"/>
            <person name="Wu L."/>
            <person name="Ma J."/>
        </authorList>
    </citation>
    <scope>NUCLEOTIDE SEQUENCE [LARGE SCALE GENOMIC DNA]</scope>
    <source>
        <strain evidence="4">JCM 15309</strain>
    </source>
</reference>
<feature type="region of interest" description="Disordered" evidence="1">
    <location>
        <begin position="161"/>
        <end position="190"/>
    </location>
</feature>
<comment type="caution">
    <text evidence="3">The sequence shown here is derived from an EMBL/GenBank/DDBJ whole genome shotgun (WGS) entry which is preliminary data.</text>
</comment>
<feature type="transmembrane region" description="Helical" evidence="2">
    <location>
        <begin position="42"/>
        <end position="64"/>
    </location>
</feature>
<evidence type="ECO:0000256" key="2">
    <source>
        <dbReference type="SAM" id="Phobius"/>
    </source>
</evidence>
<evidence type="ECO:0000313" key="4">
    <source>
        <dbReference type="Proteomes" id="UP001500571"/>
    </source>
</evidence>
<evidence type="ECO:0000256" key="1">
    <source>
        <dbReference type="SAM" id="MobiDB-lite"/>
    </source>
</evidence>
<feature type="compositionally biased region" description="Polar residues" evidence="1">
    <location>
        <begin position="181"/>
        <end position="190"/>
    </location>
</feature>
<organism evidence="3 4">
    <name type="scientific">Nocardioides panacihumi</name>
    <dbReference type="NCBI Taxonomy" id="400774"/>
    <lineage>
        <taxon>Bacteria</taxon>
        <taxon>Bacillati</taxon>
        <taxon>Actinomycetota</taxon>
        <taxon>Actinomycetes</taxon>
        <taxon>Propionibacteriales</taxon>
        <taxon>Nocardioidaceae</taxon>
        <taxon>Nocardioides</taxon>
    </lineage>
</organism>
<keyword evidence="2" id="KW-0812">Transmembrane</keyword>
<name>A0ABP5D5R2_9ACTN</name>
<sequence length="190" mass="20809">MTDLRGELGVLLDTGLLERVDLRLHAAQVLEHGRQGLEHLRLTGLTLLALGLLAAVGLELFAVLEACSLERLLQPGDLREGGGETLLDVRAVSGRLLVELRDDRLLPRREHRAGVLVVGGRTSRRLAQRFVDRLVPRAAGRVGVGQASLLGAMLVDHADGQATDEHAEHETEQHETHHFHGSQSISDRRH</sequence>
<keyword evidence="4" id="KW-1185">Reference proteome</keyword>